<evidence type="ECO:0000313" key="3">
    <source>
        <dbReference type="Proteomes" id="UP001066276"/>
    </source>
</evidence>
<gene>
    <name evidence="2" type="ORF">NDU88_002664</name>
</gene>
<evidence type="ECO:0000256" key="1">
    <source>
        <dbReference type="SAM" id="MobiDB-lite"/>
    </source>
</evidence>
<feature type="region of interest" description="Disordered" evidence="1">
    <location>
        <begin position="1"/>
        <end position="33"/>
    </location>
</feature>
<comment type="caution">
    <text evidence="2">The sequence shown here is derived from an EMBL/GenBank/DDBJ whole genome shotgun (WGS) entry which is preliminary data.</text>
</comment>
<organism evidence="2 3">
    <name type="scientific">Pleurodeles waltl</name>
    <name type="common">Iberian ribbed newt</name>
    <dbReference type="NCBI Taxonomy" id="8319"/>
    <lineage>
        <taxon>Eukaryota</taxon>
        <taxon>Metazoa</taxon>
        <taxon>Chordata</taxon>
        <taxon>Craniata</taxon>
        <taxon>Vertebrata</taxon>
        <taxon>Euteleostomi</taxon>
        <taxon>Amphibia</taxon>
        <taxon>Batrachia</taxon>
        <taxon>Caudata</taxon>
        <taxon>Salamandroidea</taxon>
        <taxon>Salamandridae</taxon>
        <taxon>Pleurodelinae</taxon>
        <taxon>Pleurodeles</taxon>
    </lineage>
</organism>
<name>A0AAV7MNB9_PLEWA</name>
<dbReference type="Proteomes" id="UP001066276">
    <property type="component" value="Chromosome 9"/>
</dbReference>
<protein>
    <submittedName>
        <fullName evidence="2">Uncharacterized protein</fullName>
    </submittedName>
</protein>
<sequence length="85" mass="9467">MGNQSAIASGVERARRGMSGIRGPSSGQRTTPRKLIRGANKTATFPRLGKGMRLRSIAQSFNLNQIQYNNNDEPRKKYDLSETEQ</sequence>
<dbReference type="AlphaFoldDB" id="A0AAV7MNB9"/>
<dbReference type="EMBL" id="JANPWB010000013">
    <property type="protein sequence ID" value="KAJ1105256.1"/>
    <property type="molecule type" value="Genomic_DNA"/>
</dbReference>
<reference evidence="2" key="1">
    <citation type="journal article" date="2022" name="bioRxiv">
        <title>Sequencing and chromosome-scale assembly of the giantPleurodeles waltlgenome.</title>
        <authorList>
            <person name="Brown T."/>
            <person name="Elewa A."/>
            <person name="Iarovenko S."/>
            <person name="Subramanian E."/>
            <person name="Araus A.J."/>
            <person name="Petzold A."/>
            <person name="Susuki M."/>
            <person name="Suzuki K.-i.T."/>
            <person name="Hayashi T."/>
            <person name="Toyoda A."/>
            <person name="Oliveira C."/>
            <person name="Osipova E."/>
            <person name="Leigh N.D."/>
            <person name="Simon A."/>
            <person name="Yun M.H."/>
        </authorList>
    </citation>
    <scope>NUCLEOTIDE SEQUENCE</scope>
    <source>
        <strain evidence="2">20211129_DDA</strain>
        <tissue evidence="2">Liver</tissue>
    </source>
</reference>
<accession>A0AAV7MNB9</accession>
<evidence type="ECO:0000313" key="2">
    <source>
        <dbReference type="EMBL" id="KAJ1105256.1"/>
    </source>
</evidence>
<proteinExistence type="predicted"/>
<keyword evidence="3" id="KW-1185">Reference proteome</keyword>